<keyword evidence="1" id="KW-1133">Transmembrane helix</keyword>
<feature type="transmembrane region" description="Helical" evidence="1">
    <location>
        <begin position="31"/>
        <end position="54"/>
    </location>
</feature>
<comment type="caution">
    <text evidence="2">The sequence shown here is derived from an EMBL/GenBank/DDBJ whole genome shotgun (WGS) entry which is preliminary data.</text>
</comment>
<feature type="transmembrane region" description="Helical" evidence="1">
    <location>
        <begin position="80"/>
        <end position="103"/>
    </location>
</feature>
<accession>A0A3D9ZVY0</accession>
<proteinExistence type="predicted"/>
<dbReference type="EMBL" id="QUMQ01000001">
    <property type="protein sequence ID" value="REG00795.1"/>
    <property type="molecule type" value="Genomic_DNA"/>
</dbReference>
<dbReference type="Proteomes" id="UP000256913">
    <property type="component" value="Unassembled WGS sequence"/>
</dbReference>
<evidence type="ECO:0000313" key="2">
    <source>
        <dbReference type="EMBL" id="REG00795.1"/>
    </source>
</evidence>
<dbReference type="RefSeq" id="WP_116072577.1">
    <property type="nucleotide sequence ID" value="NZ_BONB01000009.1"/>
</dbReference>
<keyword evidence="3" id="KW-1185">Reference proteome</keyword>
<organism evidence="2 3">
    <name type="scientific">Asanoa ferruginea</name>
    <dbReference type="NCBI Taxonomy" id="53367"/>
    <lineage>
        <taxon>Bacteria</taxon>
        <taxon>Bacillati</taxon>
        <taxon>Actinomycetota</taxon>
        <taxon>Actinomycetes</taxon>
        <taxon>Micromonosporales</taxon>
        <taxon>Micromonosporaceae</taxon>
        <taxon>Asanoa</taxon>
    </lineage>
</organism>
<dbReference type="OrthoDB" id="3405898at2"/>
<keyword evidence="1" id="KW-0812">Transmembrane</keyword>
<dbReference type="AlphaFoldDB" id="A0A3D9ZVY0"/>
<evidence type="ECO:0000313" key="3">
    <source>
        <dbReference type="Proteomes" id="UP000256913"/>
    </source>
</evidence>
<evidence type="ECO:0000256" key="1">
    <source>
        <dbReference type="SAM" id="Phobius"/>
    </source>
</evidence>
<sequence>MRIRRVVAVGAGVAALTAAWFEATYESDDGLWASMAVRLSPSAALVVAGIVPLLRRSSVTVAFVTAAGNQVFRTRPAAIAIWWPAVVAVALTANFAAFAPTTWEPGTDPEWQVDVMQVVLTAFLGLMAATVVVVYLRGVWLGRPAVELTRDGVRVLAQFGYRYAPWDEVQPGTPLRPVKRTDNFSLSVTGSNLARWWGIAIVPFLWLDIHPWFLTDAIRYYVAHPEHRAAIGTAEEHDRLRHLLSEAASVGGASHP</sequence>
<gene>
    <name evidence="2" type="ORF">DFJ67_6852</name>
</gene>
<protein>
    <recommendedName>
        <fullName evidence="4">PH (Pleckstrin Homology) domain-containing protein</fullName>
    </recommendedName>
</protein>
<reference evidence="2 3" key="1">
    <citation type="submission" date="2018-08" db="EMBL/GenBank/DDBJ databases">
        <title>Sequencing the genomes of 1000 actinobacteria strains.</title>
        <authorList>
            <person name="Klenk H.-P."/>
        </authorList>
    </citation>
    <scope>NUCLEOTIDE SEQUENCE [LARGE SCALE GENOMIC DNA]</scope>
    <source>
        <strain evidence="2 3">DSM 44099</strain>
    </source>
</reference>
<name>A0A3D9ZVY0_9ACTN</name>
<feature type="transmembrane region" description="Helical" evidence="1">
    <location>
        <begin position="115"/>
        <end position="136"/>
    </location>
</feature>
<evidence type="ECO:0008006" key="4">
    <source>
        <dbReference type="Google" id="ProtNLM"/>
    </source>
</evidence>
<keyword evidence="1" id="KW-0472">Membrane</keyword>